<evidence type="ECO:0000259" key="1">
    <source>
        <dbReference type="PROSITE" id="PS51186"/>
    </source>
</evidence>
<accession>A0A7Z0WJE2</accession>
<dbReference type="InterPro" id="IPR000182">
    <property type="entry name" value="GNAT_dom"/>
</dbReference>
<dbReference type="OrthoDB" id="8593648at2"/>
<dbReference type="Gene3D" id="3.40.630.30">
    <property type="match status" value="1"/>
</dbReference>
<dbReference type="GO" id="GO:0016747">
    <property type="term" value="F:acyltransferase activity, transferring groups other than amino-acyl groups"/>
    <property type="evidence" value="ECO:0007669"/>
    <property type="project" value="InterPro"/>
</dbReference>
<dbReference type="CDD" id="cd04301">
    <property type="entry name" value="NAT_SF"/>
    <property type="match status" value="1"/>
</dbReference>
<reference evidence="2 3" key="1">
    <citation type="submission" date="2016-12" db="EMBL/GenBank/DDBJ databases">
        <title>The draft genome sequence of Actinophytocola xinjiangensis.</title>
        <authorList>
            <person name="Wang W."/>
            <person name="Yuan L."/>
        </authorList>
    </citation>
    <scope>NUCLEOTIDE SEQUENCE [LARGE SCALE GENOMIC DNA]</scope>
    <source>
        <strain evidence="2 3">CGMCC 4.4663</strain>
    </source>
</reference>
<dbReference type="RefSeq" id="WP_075135165.1">
    <property type="nucleotide sequence ID" value="NZ_MSIF01000012.1"/>
</dbReference>
<evidence type="ECO:0000313" key="3">
    <source>
        <dbReference type="Proteomes" id="UP000185696"/>
    </source>
</evidence>
<keyword evidence="3" id="KW-1185">Reference proteome</keyword>
<protein>
    <recommendedName>
        <fullName evidence="1">N-acetyltransferase domain-containing protein</fullName>
    </recommendedName>
</protein>
<sequence>MYRVRTASPADLPSVIELVTRLQADPAHHIAYHGDSPAEVTEELAGLGGDWADLAVVAADENGRLRGVLSVEVVHEGTRVFLHGPYVDVPVNHPAAGQLWRRTADALFAAARALPAMTNVSAVDLLGHRDHRLLADFAARHEIPTGATVRVFDIAGAALDALVGQAAQAQPRQPDRVVVLPDDPAVHTAVAVLHDRCFPNAPTPGPRLVSGEDGHTVVVLLGEGGLLGYAAGYAQEREYYVDAVGVDPGMRGVGIGRLLVRRLLGELAARTGTRDRASATINLGNEASEHLFTALGFGARTELVSYRRRDLTPPAR</sequence>
<dbReference type="AlphaFoldDB" id="A0A7Z0WJE2"/>
<dbReference type="SUPFAM" id="SSF55729">
    <property type="entry name" value="Acyl-CoA N-acyltransferases (Nat)"/>
    <property type="match status" value="1"/>
</dbReference>
<feature type="domain" description="N-acetyltransferase" evidence="1">
    <location>
        <begin position="177"/>
        <end position="316"/>
    </location>
</feature>
<gene>
    <name evidence="2" type="ORF">BLA60_23715</name>
</gene>
<name>A0A7Z0WJE2_9PSEU</name>
<proteinExistence type="predicted"/>
<evidence type="ECO:0000313" key="2">
    <source>
        <dbReference type="EMBL" id="OLF08423.1"/>
    </source>
</evidence>
<dbReference type="EMBL" id="MSIF01000012">
    <property type="protein sequence ID" value="OLF08423.1"/>
    <property type="molecule type" value="Genomic_DNA"/>
</dbReference>
<dbReference type="Pfam" id="PF00583">
    <property type="entry name" value="Acetyltransf_1"/>
    <property type="match status" value="1"/>
</dbReference>
<dbReference type="Proteomes" id="UP000185696">
    <property type="component" value="Unassembled WGS sequence"/>
</dbReference>
<organism evidence="2 3">
    <name type="scientific">Actinophytocola xinjiangensis</name>
    <dbReference type="NCBI Taxonomy" id="485602"/>
    <lineage>
        <taxon>Bacteria</taxon>
        <taxon>Bacillati</taxon>
        <taxon>Actinomycetota</taxon>
        <taxon>Actinomycetes</taxon>
        <taxon>Pseudonocardiales</taxon>
        <taxon>Pseudonocardiaceae</taxon>
    </lineage>
</organism>
<comment type="caution">
    <text evidence="2">The sequence shown here is derived from an EMBL/GenBank/DDBJ whole genome shotgun (WGS) entry which is preliminary data.</text>
</comment>
<dbReference type="PROSITE" id="PS51186">
    <property type="entry name" value="GNAT"/>
    <property type="match status" value="1"/>
</dbReference>
<dbReference type="InterPro" id="IPR016181">
    <property type="entry name" value="Acyl_CoA_acyltransferase"/>
</dbReference>